<keyword evidence="2" id="KW-1185">Reference proteome</keyword>
<dbReference type="EMBL" id="KQ241687">
    <property type="protein sequence ID" value="KNC85719.1"/>
    <property type="molecule type" value="Genomic_DNA"/>
</dbReference>
<evidence type="ECO:0000313" key="2">
    <source>
        <dbReference type="Proteomes" id="UP000054560"/>
    </source>
</evidence>
<accession>A0A0L0G9Y8</accession>
<organism evidence="1 2">
    <name type="scientific">Sphaeroforma arctica JP610</name>
    <dbReference type="NCBI Taxonomy" id="667725"/>
    <lineage>
        <taxon>Eukaryota</taxon>
        <taxon>Ichthyosporea</taxon>
        <taxon>Ichthyophonida</taxon>
        <taxon>Sphaeroforma</taxon>
    </lineage>
</organism>
<dbReference type="GeneID" id="25902597"/>
<sequence length="244" mass="26154">MPSANTTEEEVTEISVFVAPFSQESVIFEKVAPGCAQSSRTGASSLFKIGNYNELSPWTGSFQPNPGPLNLINATSPQFGAVVSNVTHNDDMPGKTFENVNNNTIPVAGLTNGSEPVYIGNVSMNTQNGLSTTANRIVVGADVSVTLFALQNFAGESITIVGPTIQCLDIPEPDGTLTTAFQSFTVGRTWRAITGSWRQVFHPSNSAITASLTVGFRWGRATTVQAKSLRRLGLHWRKVLYSPT</sequence>
<reference evidence="1 2" key="1">
    <citation type="submission" date="2011-02" db="EMBL/GenBank/DDBJ databases">
        <title>The Genome Sequence of Sphaeroforma arctica JP610.</title>
        <authorList>
            <consortium name="The Broad Institute Genome Sequencing Platform"/>
            <person name="Russ C."/>
            <person name="Cuomo C."/>
            <person name="Young S.K."/>
            <person name="Zeng Q."/>
            <person name="Gargeya S."/>
            <person name="Alvarado L."/>
            <person name="Berlin A."/>
            <person name="Chapman S.B."/>
            <person name="Chen Z."/>
            <person name="Freedman E."/>
            <person name="Gellesch M."/>
            <person name="Goldberg J."/>
            <person name="Griggs A."/>
            <person name="Gujja S."/>
            <person name="Heilman E."/>
            <person name="Heiman D."/>
            <person name="Howarth C."/>
            <person name="Mehta T."/>
            <person name="Neiman D."/>
            <person name="Pearson M."/>
            <person name="Roberts A."/>
            <person name="Saif S."/>
            <person name="Shea T."/>
            <person name="Shenoy N."/>
            <person name="Sisk P."/>
            <person name="Stolte C."/>
            <person name="Sykes S."/>
            <person name="White J."/>
            <person name="Yandava C."/>
            <person name="Burger G."/>
            <person name="Gray M.W."/>
            <person name="Holland P.W.H."/>
            <person name="King N."/>
            <person name="Lang F.B.F."/>
            <person name="Roger A.J."/>
            <person name="Ruiz-Trillo I."/>
            <person name="Haas B."/>
            <person name="Nusbaum C."/>
            <person name="Birren B."/>
        </authorList>
    </citation>
    <scope>NUCLEOTIDE SEQUENCE [LARGE SCALE GENOMIC DNA]</scope>
    <source>
        <strain evidence="1 2">JP610</strain>
    </source>
</reference>
<dbReference type="Proteomes" id="UP000054560">
    <property type="component" value="Unassembled WGS sequence"/>
</dbReference>
<dbReference type="AlphaFoldDB" id="A0A0L0G9Y8"/>
<gene>
    <name evidence="1" type="ORF">SARC_02093</name>
</gene>
<protein>
    <submittedName>
        <fullName evidence="1">Uncharacterized protein</fullName>
    </submittedName>
</protein>
<dbReference type="RefSeq" id="XP_014159621.1">
    <property type="nucleotide sequence ID" value="XM_014304146.1"/>
</dbReference>
<name>A0A0L0G9Y8_9EUKA</name>
<proteinExistence type="predicted"/>
<evidence type="ECO:0000313" key="1">
    <source>
        <dbReference type="EMBL" id="KNC85719.1"/>
    </source>
</evidence>